<gene>
    <name evidence="2" type="ORF">BK131_29405</name>
</gene>
<dbReference type="Proteomes" id="UP000187134">
    <property type="component" value="Unassembled WGS sequence"/>
</dbReference>
<proteinExistence type="predicted"/>
<dbReference type="PROSITE" id="PS51340">
    <property type="entry name" value="MOSC"/>
    <property type="match status" value="1"/>
</dbReference>
<feature type="domain" description="MOSC" evidence="1">
    <location>
        <begin position="27"/>
        <end position="183"/>
    </location>
</feature>
<evidence type="ECO:0000313" key="2">
    <source>
        <dbReference type="EMBL" id="OMF04844.1"/>
    </source>
</evidence>
<dbReference type="GO" id="GO:0030151">
    <property type="term" value="F:molybdenum ion binding"/>
    <property type="evidence" value="ECO:0007669"/>
    <property type="project" value="InterPro"/>
</dbReference>
<sequence length="186" mass="20812">MAQEREEIIIGTVQFVLLADDPSTFVTRVVPFIDIELAGIPGDRHYGLLRPADSRQKIYKRGTPIANRRQISIVSEEECALIAEKMNIPEVRPEWLGANMLVRGIDRLTELPAGTRLLFPNGTGLICEGENLPCVHPGKMIEQFYEQDGLRKKFVPAARKKRGIVCSVEREGVIHTGDTIEVIHLS</sequence>
<accession>A0A1R1BEK7</accession>
<organism evidence="2 3">
    <name type="scientific">Paenibacillus amylolyticus</name>
    <dbReference type="NCBI Taxonomy" id="1451"/>
    <lineage>
        <taxon>Bacteria</taxon>
        <taxon>Bacillati</taxon>
        <taxon>Bacillota</taxon>
        <taxon>Bacilli</taxon>
        <taxon>Bacillales</taxon>
        <taxon>Paenibacillaceae</taxon>
        <taxon>Paenibacillus</taxon>
    </lineage>
</organism>
<dbReference type="Gene3D" id="2.40.33.20">
    <property type="entry name" value="PK beta-barrel domain-like"/>
    <property type="match status" value="1"/>
</dbReference>
<dbReference type="Pfam" id="PF03473">
    <property type="entry name" value="MOSC"/>
    <property type="match status" value="1"/>
</dbReference>
<protein>
    <submittedName>
        <fullName evidence="2">MOSC domain-containing protein</fullName>
    </submittedName>
</protein>
<dbReference type="InterPro" id="IPR005302">
    <property type="entry name" value="MoCF_Sase_C"/>
</dbReference>
<name>A0A1R1BEK7_PAEAM</name>
<dbReference type="PANTHER" id="PTHR36930">
    <property type="entry name" value="METAL-SULFUR CLUSTER BIOSYNTHESIS PROTEINS YUAD-RELATED"/>
    <property type="match status" value="1"/>
</dbReference>
<dbReference type="AlphaFoldDB" id="A0A1R1BEK7"/>
<dbReference type="GO" id="GO:0003824">
    <property type="term" value="F:catalytic activity"/>
    <property type="evidence" value="ECO:0007669"/>
    <property type="project" value="InterPro"/>
</dbReference>
<evidence type="ECO:0000313" key="3">
    <source>
        <dbReference type="Proteomes" id="UP000187134"/>
    </source>
</evidence>
<dbReference type="GO" id="GO:0030170">
    <property type="term" value="F:pyridoxal phosphate binding"/>
    <property type="evidence" value="ECO:0007669"/>
    <property type="project" value="InterPro"/>
</dbReference>
<dbReference type="SUPFAM" id="SSF50800">
    <property type="entry name" value="PK beta-barrel domain-like"/>
    <property type="match status" value="1"/>
</dbReference>
<dbReference type="EMBL" id="MRTJ01000028">
    <property type="protein sequence ID" value="OMF04844.1"/>
    <property type="molecule type" value="Genomic_DNA"/>
</dbReference>
<reference evidence="2 3" key="1">
    <citation type="submission" date="2016-11" db="EMBL/GenBank/DDBJ databases">
        <title>Paenibacillus species isolates.</title>
        <authorList>
            <person name="Beno S.M."/>
        </authorList>
    </citation>
    <scope>NUCLEOTIDE SEQUENCE [LARGE SCALE GENOMIC DNA]</scope>
    <source>
        <strain evidence="2 3">FSL H8-0246</strain>
    </source>
</reference>
<dbReference type="InterPro" id="IPR011037">
    <property type="entry name" value="Pyrv_Knase-like_insert_dom_sf"/>
</dbReference>
<evidence type="ECO:0000259" key="1">
    <source>
        <dbReference type="PROSITE" id="PS51340"/>
    </source>
</evidence>
<dbReference type="InterPro" id="IPR052716">
    <property type="entry name" value="MOSC_domain"/>
</dbReference>
<dbReference type="PANTHER" id="PTHR36930:SF1">
    <property type="entry name" value="MOSC DOMAIN-CONTAINING PROTEIN"/>
    <property type="match status" value="1"/>
</dbReference>
<comment type="caution">
    <text evidence="2">The sequence shown here is derived from an EMBL/GenBank/DDBJ whole genome shotgun (WGS) entry which is preliminary data.</text>
</comment>